<feature type="non-terminal residue" evidence="4">
    <location>
        <position position="318"/>
    </location>
</feature>
<protein>
    <recommendedName>
        <fullName evidence="3">Lipocalin domain-containing protein</fullName>
    </recommendedName>
</protein>
<dbReference type="EMBL" id="JYDL01000150">
    <property type="protein sequence ID" value="KRX14793.1"/>
    <property type="molecule type" value="Genomic_DNA"/>
</dbReference>
<reference evidence="4 5" key="1">
    <citation type="submission" date="2015-01" db="EMBL/GenBank/DDBJ databases">
        <title>Evolution of Trichinella species and genotypes.</title>
        <authorList>
            <person name="Korhonen P.K."/>
            <person name="Edoardo P."/>
            <person name="Giuseppe L.R."/>
            <person name="Gasser R.B."/>
        </authorList>
    </citation>
    <scope>NUCLEOTIDE SEQUENCE [LARGE SCALE GENOMIC DNA]</scope>
    <source>
        <strain evidence="4">ISS37</strain>
    </source>
</reference>
<gene>
    <name evidence="4" type="ORF">T07_4714</name>
</gene>
<evidence type="ECO:0000313" key="4">
    <source>
        <dbReference type="EMBL" id="KRX14793.1"/>
    </source>
</evidence>
<evidence type="ECO:0000313" key="5">
    <source>
        <dbReference type="Proteomes" id="UP000054630"/>
    </source>
</evidence>
<evidence type="ECO:0000256" key="2">
    <source>
        <dbReference type="SAM" id="SignalP"/>
    </source>
</evidence>
<dbReference type="Pfam" id="PF24976">
    <property type="entry name" value="Lipocalin_10"/>
    <property type="match status" value="1"/>
</dbReference>
<sequence length="318" mass="36125">MRCLSVLLVTMFVSSKVQAHGIFDWLNFGQAGLSPVPLSTSGQMVDYARQGVNFLSFLKSLKPLTTSRRRAERRKHRQRARPLSEQEPDDETDLHTDDHRPLLLASRRRANMPLYKAAPTLAESAQNFPGFGACLPNGTPFFNHISPSILQNMLRIFPGAQSFMRKMLPATRIHPKKLMGKWYWVLMTPAALSRHCATSDYHGLVLSRNGTGTFATFDSFRDGSSYGLPKFGFGYDQVVYTSSDYDEDDYNTETQYNYVVLSNWARYPVIALAKNVEQFMMSDFEQLKNDLNRDGLHNKVTELLKSTELADWSVCEAK</sequence>
<proteinExistence type="predicted"/>
<feature type="domain" description="Lipocalin" evidence="3">
    <location>
        <begin position="158"/>
        <end position="316"/>
    </location>
</feature>
<evidence type="ECO:0000256" key="1">
    <source>
        <dbReference type="SAM" id="MobiDB-lite"/>
    </source>
</evidence>
<dbReference type="OrthoDB" id="5845413at2759"/>
<name>A0A0V0RJX5_9BILA</name>
<keyword evidence="5" id="KW-1185">Reference proteome</keyword>
<evidence type="ECO:0000259" key="3">
    <source>
        <dbReference type="Pfam" id="PF24976"/>
    </source>
</evidence>
<dbReference type="AlphaFoldDB" id="A0A0V0RJX5"/>
<feature type="signal peptide" evidence="2">
    <location>
        <begin position="1"/>
        <end position="19"/>
    </location>
</feature>
<organism evidence="4 5">
    <name type="scientific">Trichinella nelsoni</name>
    <dbReference type="NCBI Taxonomy" id="6336"/>
    <lineage>
        <taxon>Eukaryota</taxon>
        <taxon>Metazoa</taxon>
        <taxon>Ecdysozoa</taxon>
        <taxon>Nematoda</taxon>
        <taxon>Enoplea</taxon>
        <taxon>Dorylaimia</taxon>
        <taxon>Trichinellida</taxon>
        <taxon>Trichinellidae</taxon>
        <taxon>Trichinella</taxon>
    </lineage>
</organism>
<comment type="caution">
    <text evidence="4">The sequence shown here is derived from an EMBL/GenBank/DDBJ whole genome shotgun (WGS) entry which is preliminary data.</text>
</comment>
<keyword evidence="2" id="KW-0732">Signal</keyword>
<feature type="compositionally biased region" description="Basic residues" evidence="1">
    <location>
        <begin position="67"/>
        <end position="80"/>
    </location>
</feature>
<feature type="chain" id="PRO_5006867965" description="Lipocalin domain-containing protein" evidence="2">
    <location>
        <begin position="20"/>
        <end position="318"/>
    </location>
</feature>
<dbReference type="PANTHER" id="PTHR37437:SF5">
    <property type="entry name" value="LIPOCALIN-RELATED PROTEIN"/>
    <property type="match status" value="1"/>
</dbReference>
<dbReference type="PANTHER" id="PTHR37437">
    <property type="entry name" value="LIPOCALIN-RELATED PROTEIN-RELATED"/>
    <property type="match status" value="1"/>
</dbReference>
<accession>A0A0V0RJX5</accession>
<dbReference type="InterPro" id="IPR056868">
    <property type="entry name" value="Lipocalin_dom_nem"/>
</dbReference>
<feature type="region of interest" description="Disordered" evidence="1">
    <location>
        <begin position="66"/>
        <end position="100"/>
    </location>
</feature>
<dbReference type="Proteomes" id="UP000054630">
    <property type="component" value="Unassembled WGS sequence"/>
</dbReference>